<dbReference type="SMART" id="SM00966">
    <property type="entry name" value="SpoVT_AbrB"/>
    <property type="match status" value="1"/>
</dbReference>
<proteinExistence type="predicted"/>
<dbReference type="InterPro" id="IPR037914">
    <property type="entry name" value="SpoVT-AbrB_sf"/>
</dbReference>
<dbReference type="EMBL" id="RJVG01000009">
    <property type="protein sequence ID" value="ROR25907.1"/>
    <property type="molecule type" value="Genomic_DNA"/>
</dbReference>
<evidence type="ECO:0000256" key="1">
    <source>
        <dbReference type="ARBA" id="ARBA00023125"/>
    </source>
</evidence>
<dbReference type="InterPro" id="IPR010982">
    <property type="entry name" value="Lambda_DNA-bd_dom_sf"/>
</dbReference>
<dbReference type="NCBIfam" id="TIGR01439">
    <property type="entry name" value="lp_hng_hel_AbrB"/>
    <property type="match status" value="1"/>
</dbReference>
<dbReference type="Pfam" id="PF04014">
    <property type="entry name" value="MazE_antitoxin"/>
    <property type="match status" value="1"/>
</dbReference>
<dbReference type="Gene3D" id="2.10.260.10">
    <property type="match status" value="1"/>
</dbReference>
<dbReference type="PROSITE" id="PS50943">
    <property type="entry name" value="HTH_CROC1"/>
    <property type="match status" value="1"/>
</dbReference>
<keyword evidence="1" id="KW-0238">DNA-binding</keyword>
<dbReference type="Proteomes" id="UP000273083">
    <property type="component" value="Unassembled WGS sequence"/>
</dbReference>
<name>A0A3N1XMH1_9FIRM</name>
<dbReference type="Pfam" id="PF01381">
    <property type="entry name" value="HTH_3"/>
    <property type="match status" value="1"/>
</dbReference>
<feature type="domain" description="HTH cro/C1-type" evidence="2">
    <location>
        <begin position="20"/>
        <end position="74"/>
    </location>
</feature>
<dbReference type="CDD" id="cd00093">
    <property type="entry name" value="HTH_XRE"/>
    <property type="match status" value="1"/>
</dbReference>
<dbReference type="SUPFAM" id="SSF89447">
    <property type="entry name" value="AbrB/MazE/MraZ-like"/>
    <property type="match status" value="1"/>
</dbReference>
<sequence>MSMKGVINMNNSKRNIPENLRHLRAMRRLSQEEVAEIIGVTRQAVAKWENGDSLPDITNCEALADLFDVSLNDLVRYNAEQHGYPIAPKNKHIFGTVTIGERGQIVLPKKARDTLNMQPGDTLVVLGDSNPLSPGIALVRDEIFIRMTGGAADGLFKVGGE</sequence>
<dbReference type="PANTHER" id="PTHR46558:SF11">
    <property type="entry name" value="HTH-TYPE TRANSCRIPTIONAL REGULATOR XRE"/>
    <property type="match status" value="1"/>
</dbReference>
<dbReference type="SUPFAM" id="SSF47413">
    <property type="entry name" value="lambda repressor-like DNA-binding domains"/>
    <property type="match status" value="1"/>
</dbReference>
<protein>
    <submittedName>
        <fullName evidence="3">AbrB family looped-hinge helix DNA binding protein</fullName>
    </submittedName>
</protein>
<dbReference type="InterPro" id="IPR001387">
    <property type="entry name" value="Cro/C1-type_HTH"/>
</dbReference>
<dbReference type="Gene3D" id="1.10.260.40">
    <property type="entry name" value="lambda repressor-like DNA-binding domains"/>
    <property type="match status" value="1"/>
</dbReference>
<evidence type="ECO:0000313" key="4">
    <source>
        <dbReference type="Proteomes" id="UP000273083"/>
    </source>
</evidence>
<dbReference type="PANTHER" id="PTHR46558">
    <property type="entry name" value="TRACRIPTIONAL REGULATORY PROTEIN-RELATED-RELATED"/>
    <property type="match status" value="1"/>
</dbReference>
<evidence type="ECO:0000313" key="3">
    <source>
        <dbReference type="EMBL" id="ROR25907.1"/>
    </source>
</evidence>
<dbReference type="InterPro" id="IPR007159">
    <property type="entry name" value="SpoVT-AbrB_dom"/>
</dbReference>
<dbReference type="GO" id="GO:0003677">
    <property type="term" value="F:DNA binding"/>
    <property type="evidence" value="ECO:0007669"/>
    <property type="project" value="UniProtKB-KW"/>
</dbReference>
<comment type="caution">
    <text evidence="3">The sequence shown here is derived from an EMBL/GenBank/DDBJ whole genome shotgun (WGS) entry which is preliminary data.</text>
</comment>
<dbReference type="SMART" id="SM00530">
    <property type="entry name" value="HTH_XRE"/>
    <property type="match status" value="1"/>
</dbReference>
<dbReference type="AlphaFoldDB" id="A0A3N1XMH1"/>
<gene>
    <name evidence="3" type="ORF">EDD66_109117</name>
</gene>
<reference evidence="3 4" key="1">
    <citation type="submission" date="2018-11" db="EMBL/GenBank/DDBJ databases">
        <title>Genomic Encyclopedia of Type Strains, Phase IV (KMG-IV): sequencing the most valuable type-strain genomes for metagenomic binning, comparative biology and taxonomic classification.</title>
        <authorList>
            <person name="Goeker M."/>
        </authorList>
    </citation>
    <scope>NUCLEOTIDE SEQUENCE [LARGE SCALE GENOMIC DNA]</scope>
    <source>
        <strain evidence="3 4">DSM 26537</strain>
    </source>
</reference>
<keyword evidence="4" id="KW-1185">Reference proteome</keyword>
<organism evidence="3 4">
    <name type="scientific">Mobilisporobacter senegalensis</name>
    <dbReference type="NCBI Taxonomy" id="1329262"/>
    <lineage>
        <taxon>Bacteria</taxon>
        <taxon>Bacillati</taxon>
        <taxon>Bacillota</taxon>
        <taxon>Clostridia</taxon>
        <taxon>Lachnospirales</taxon>
        <taxon>Lachnospiraceae</taxon>
        <taxon>Mobilisporobacter</taxon>
    </lineage>
</organism>
<accession>A0A3N1XMH1</accession>
<evidence type="ECO:0000259" key="2">
    <source>
        <dbReference type="PROSITE" id="PS50943"/>
    </source>
</evidence>